<evidence type="ECO:0000313" key="2">
    <source>
        <dbReference type="Proteomes" id="UP001164305"/>
    </source>
</evidence>
<keyword evidence="2" id="KW-1185">Reference proteome</keyword>
<dbReference type="Proteomes" id="UP001164305">
    <property type="component" value="Chromosome"/>
</dbReference>
<evidence type="ECO:0000313" key="1">
    <source>
        <dbReference type="EMBL" id="UYG16247.1"/>
    </source>
</evidence>
<proteinExistence type="predicted"/>
<dbReference type="RefSeq" id="WP_263593460.1">
    <property type="nucleotide sequence ID" value="NZ_CP107020.1"/>
</dbReference>
<reference evidence="1" key="1">
    <citation type="submission" date="2022-10" db="EMBL/GenBank/DDBJ databases">
        <title>Whole-Genome Sequencing of Brachybacterium huguangmaarense BRM-3, Isolated from Betula schmidtii.</title>
        <authorList>
            <person name="Haam D."/>
        </authorList>
    </citation>
    <scope>NUCLEOTIDE SEQUENCE</scope>
    <source>
        <strain evidence="1">BRM-3</strain>
    </source>
</reference>
<organism evidence="1 2">
    <name type="scientific">Brachybacterium huguangmaarense</name>
    <dbReference type="NCBI Taxonomy" id="1652028"/>
    <lineage>
        <taxon>Bacteria</taxon>
        <taxon>Bacillati</taxon>
        <taxon>Actinomycetota</taxon>
        <taxon>Actinomycetes</taxon>
        <taxon>Micrococcales</taxon>
        <taxon>Dermabacteraceae</taxon>
        <taxon>Brachybacterium</taxon>
    </lineage>
</organism>
<sequence>MFDDDIRSSDERVREAAVDRLERDVLDDADGSRTLEAWERVTAELDDDAVNVSFRLIAAASILHLDAARECPRLRAEDLADPLQRLLAAWAVIARGRPPGWTPDVGWIHVTAHGADLVLAAARHGGAPGDCLDEAFSTWIDVTRACGPLLAEEEDRLGLALLGLLRRRWTDAGALWSPDVLWQGPFPADPASPRWEELMALRAITRSAAALACAGVRIRELGLVWGPASAEAPVLTTWLIDALRATDNLGVIADGQ</sequence>
<dbReference type="InterPro" id="IPR021247">
    <property type="entry name" value="DUF2785"/>
</dbReference>
<dbReference type="Pfam" id="PF10978">
    <property type="entry name" value="DUF2785"/>
    <property type="match status" value="1"/>
</dbReference>
<protein>
    <submittedName>
        <fullName evidence="1">DUF2785 domain-containing protein</fullName>
    </submittedName>
</protein>
<gene>
    <name evidence="1" type="ORF">BRM3_11590</name>
</gene>
<name>A0ABY6FZF3_9MICO</name>
<dbReference type="EMBL" id="CP107020">
    <property type="protein sequence ID" value="UYG16247.1"/>
    <property type="molecule type" value="Genomic_DNA"/>
</dbReference>
<accession>A0ABY6FZF3</accession>